<proteinExistence type="predicted"/>
<dbReference type="EMBL" id="PQIB02000004">
    <property type="protein sequence ID" value="RLN22690.1"/>
    <property type="molecule type" value="Genomic_DNA"/>
</dbReference>
<dbReference type="AlphaFoldDB" id="A0A3L6SKW7"/>
<comment type="caution">
    <text evidence="2">The sequence shown here is derived from an EMBL/GenBank/DDBJ whole genome shotgun (WGS) entry which is preliminary data.</text>
</comment>
<organism evidence="2 3">
    <name type="scientific">Panicum miliaceum</name>
    <name type="common">Proso millet</name>
    <name type="synonym">Broomcorn millet</name>
    <dbReference type="NCBI Taxonomy" id="4540"/>
    <lineage>
        <taxon>Eukaryota</taxon>
        <taxon>Viridiplantae</taxon>
        <taxon>Streptophyta</taxon>
        <taxon>Embryophyta</taxon>
        <taxon>Tracheophyta</taxon>
        <taxon>Spermatophyta</taxon>
        <taxon>Magnoliopsida</taxon>
        <taxon>Liliopsida</taxon>
        <taxon>Poales</taxon>
        <taxon>Poaceae</taxon>
        <taxon>PACMAD clade</taxon>
        <taxon>Panicoideae</taxon>
        <taxon>Panicodae</taxon>
        <taxon>Paniceae</taxon>
        <taxon>Panicinae</taxon>
        <taxon>Panicum</taxon>
        <taxon>Panicum sect. Panicum</taxon>
    </lineage>
</organism>
<accession>A0A3L6SKW7</accession>
<feature type="compositionally biased region" description="Basic and acidic residues" evidence="1">
    <location>
        <begin position="35"/>
        <end position="45"/>
    </location>
</feature>
<protein>
    <submittedName>
        <fullName evidence="2">Uncharacterized protein</fullName>
    </submittedName>
</protein>
<evidence type="ECO:0000313" key="2">
    <source>
        <dbReference type="EMBL" id="RLN22690.1"/>
    </source>
</evidence>
<reference evidence="3" key="1">
    <citation type="journal article" date="2019" name="Nat. Commun.">
        <title>The genome of broomcorn millet.</title>
        <authorList>
            <person name="Zou C."/>
            <person name="Miki D."/>
            <person name="Li D."/>
            <person name="Tang Q."/>
            <person name="Xiao L."/>
            <person name="Rajput S."/>
            <person name="Deng P."/>
            <person name="Jia W."/>
            <person name="Huang R."/>
            <person name="Zhang M."/>
            <person name="Sun Y."/>
            <person name="Hu J."/>
            <person name="Fu X."/>
            <person name="Schnable P.S."/>
            <person name="Li F."/>
            <person name="Zhang H."/>
            <person name="Feng B."/>
            <person name="Zhu X."/>
            <person name="Liu R."/>
            <person name="Schnable J.C."/>
            <person name="Zhu J.-K."/>
            <person name="Zhang H."/>
        </authorList>
    </citation>
    <scope>NUCLEOTIDE SEQUENCE [LARGE SCALE GENOMIC DNA]</scope>
</reference>
<evidence type="ECO:0000313" key="3">
    <source>
        <dbReference type="Proteomes" id="UP000275267"/>
    </source>
</evidence>
<keyword evidence="3" id="KW-1185">Reference proteome</keyword>
<evidence type="ECO:0000256" key="1">
    <source>
        <dbReference type="SAM" id="MobiDB-lite"/>
    </source>
</evidence>
<dbReference type="Proteomes" id="UP000275267">
    <property type="component" value="Unassembled WGS sequence"/>
</dbReference>
<feature type="region of interest" description="Disordered" evidence="1">
    <location>
        <begin position="25"/>
        <end position="45"/>
    </location>
</feature>
<name>A0A3L6SKW7_PANMI</name>
<sequence>MHTRLCSAAIFPATCRERVRFQSRTGSTTRLGHGRSTETTDNREFQDNSRDGLLYIGLKDTTNVHVDMQTRRHQNVAARAQLLVRRGGTETTDTIVSKGDGYNAATKIL</sequence>
<gene>
    <name evidence="2" type="ORF">C2845_PM07G00930</name>
</gene>